<dbReference type="EMBL" id="GGEC01021023">
    <property type="protein sequence ID" value="MBX01507.1"/>
    <property type="molecule type" value="Transcribed_RNA"/>
</dbReference>
<accession>A0A2P2K747</accession>
<dbReference type="AlphaFoldDB" id="A0A2P2K747"/>
<evidence type="ECO:0000313" key="1">
    <source>
        <dbReference type="EMBL" id="MBX01507.1"/>
    </source>
</evidence>
<organism evidence="1">
    <name type="scientific">Rhizophora mucronata</name>
    <name type="common">Asiatic mangrove</name>
    <dbReference type="NCBI Taxonomy" id="61149"/>
    <lineage>
        <taxon>Eukaryota</taxon>
        <taxon>Viridiplantae</taxon>
        <taxon>Streptophyta</taxon>
        <taxon>Embryophyta</taxon>
        <taxon>Tracheophyta</taxon>
        <taxon>Spermatophyta</taxon>
        <taxon>Magnoliopsida</taxon>
        <taxon>eudicotyledons</taxon>
        <taxon>Gunneridae</taxon>
        <taxon>Pentapetalae</taxon>
        <taxon>rosids</taxon>
        <taxon>fabids</taxon>
        <taxon>Malpighiales</taxon>
        <taxon>Rhizophoraceae</taxon>
        <taxon>Rhizophora</taxon>
    </lineage>
</organism>
<reference evidence="1" key="1">
    <citation type="submission" date="2018-02" db="EMBL/GenBank/DDBJ databases">
        <title>Rhizophora mucronata_Transcriptome.</title>
        <authorList>
            <person name="Meera S.P."/>
            <person name="Sreeshan A."/>
            <person name="Augustine A."/>
        </authorList>
    </citation>
    <scope>NUCLEOTIDE SEQUENCE</scope>
    <source>
        <tissue evidence="1">Leaf</tissue>
    </source>
</reference>
<proteinExistence type="predicted"/>
<sequence>MDLRNFFVSKFARNGSSLPQTTIYGLTSSRTDGE</sequence>
<name>A0A2P2K747_RHIMU</name>
<protein>
    <submittedName>
        <fullName evidence="1">Uncharacterized protein</fullName>
    </submittedName>
</protein>